<evidence type="ECO:0000256" key="2">
    <source>
        <dbReference type="ARBA" id="ARBA00022525"/>
    </source>
</evidence>
<dbReference type="PROSITE" id="PS51461">
    <property type="entry name" value="NC1_FIB"/>
    <property type="match status" value="1"/>
</dbReference>
<dbReference type="GO" id="GO:0005581">
    <property type="term" value="C:collagen trimer"/>
    <property type="evidence" value="ECO:0007669"/>
    <property type="project" value="UniProtKB-KW"/>
</dbReference>
<comment type="subcellular location">
    <subcellularLocation>
        <location evidence="1">Secreted</location>
    </subcellularLocation>
</comment>
<comment type="caution">
    <text evidence="9">The sequence shown here is derived from an EMBL/GenBank/DDBJ whole genome shotgun (WGS) entry which is preliminary data.</text>
</comment>
<dbReference type="PROSITE" id="PS00022">
    <property type="entry name" value="EGF_1"/>
    <property type="match status" value="2"/>
</dbReference>
<dbReference type="CDD" id="cd00054">
    <property type="entry name" value="EGF_CA"/>
    <property type="match status" value="2"/>
</dbReference>
<feature type="domain" description="Fibrillar collagen NC1" evidence="8">
    <location>
        <begin position="643"/>
        <end position="867"/>
    </location>
</feature>
<dbReference type="EMBL" id="CALNXJ010000016">
    <property type="protein sequence ID" value="CAH3118401.1"/>
    <property type="molecule type" value="Genomic_DNA"/>
</dbReference>
<protein>
    <recommendedName>
        <fullName evidence="11">Contactin-associated protein-like 2</fullName>
    </recommendedName>
</protein>
<dbReference type="SUPFAM" id="SSF57196">
    <property type="entry name" value="EGF/Laminin"/>
    <property type="match status" value="2"/>
</dbReference>
<evidence type="ECO:0000259" key="8">
    <source>
        <dbReference type="PROSITE" id="PS51461"/>
    </source>
</evidence>
<dbReference type="NCBIfam" id="NF040941">
    <property type="entry name" value="GGGWT_bact"/>
    <property type="match status" value="2"/>
</dbReference>
<dbReference type="PROSITE" id="PS50026">
    <property type="entry name" value="EGF_3"/>
    <property type="match status" value="2"/>
</dbReference>
<sequence>MTGKGGIGVTVVSHDSESRTKVAGFEDPGSYSRSVTYDETSLIQLASLTASSSHCEQFIKYECYGSFLRFSGTMYGWWVSRDDENMTYWGGVNSVPFKCACGLNNTCADSSHDCNCDKNDRKWREDSGLLTDKCKLPVIQMRFGDTGLSGSGDDKEEGYHTLGKLDALYRYPTSDLFFGYIKRDVFHYLWAEKLSSSTVKDQLDCSFLCLREPKCHSFNMAAYPDSKGVYLCELLATDKYRETEKFHANVSFHHYSPLPPCESAPCKNGGVCVPEYKWSSFHCDCRPGFCGTHCERGGNRTCSDTKYCIPEAKSGSYVIDPDGEGGEKPFKVFCDMADKDDVGVTVVSHDSENRTLVDGFQDPGSYSCNVTYQGTSLLQLASLTASSAHCEQFIMYECYHSRLFRDGYGWWVSRDGEEMKYWGGVDSIDDKCACGMNHTCANPQYGCNCDKLDQQWREDSGLLTNKSRLPVKQLRFGDTGLTSSDQGYHTLGKFKSKIVLQSATTFLLKSAASVLIKCDSYCKSDDHCDRKLNSVFSYRSPTSELSFGNFKRDPFYYLWAEKLSSSMVRDQVDCGFLCVGEPNCYSFNMAAYPDSKGLYLCELLATHKYTETDKFHANASFHHYGPLPPYVSAPCKNGGVCVPEYKWSSFHCDCRPGFCGTHCERGGNRTCSDIKYCNPETKSGSYVIDPDGEGGVKPFKVFCDMTDKDGIGVTVISHDSESRTLVDGFDDRGSYSRSVTYNETSLIQLASLTASSSHCEQFIKYECYDSVLLSNGDMFGWWVTRDDEKMEYWGGVNSVPYKCACGLNNTCVDTSYGCNCNKNDWNWREDSGLLTDKSKLPVIQLRFGDTGTPSDSYVIDPDGEGGEKPFKVFCDMADKDDVGVTVVSHDSENRTLLTSLTASSAHCEQFTMYECYHSRLFRDGYGWWVSRDGEEMKYEGRVDSIDCKCACGLNHTCANPQYGCNCDKLDQQWREDSGLLTNKSRLTV</sequence>
<keyword evidence="5" id="KW-0245">EGF-like domain</keyword>
<feature type="disulfide bond" evidence="5">
    <location>
        <begin position="654"/>
        <end position="663"/>
    </location>
</feature>
<feature type="domain" description="EGF-like" evidence="6">
    <location>
        <begin position="627"/>
        <end position="664"/>
    </location>
</feature>
<dbReference type="Pfam" id="PF01410">
    <property type="entry name" value="COLFI"/>
    <property type="match status" value="2"/>
</dbReference>
<dbReference type="InterPro" id="IPR000742">
    <property type="entry name" value="EGF"/>
</dbReference>
<gene>
    <name evidence="9" type="ORF">PMEA_00007329</name>
</gene>
<keyword evidence="4 5" id="KW-1015">Disulfide bond</keyword>
<accession>A0AAU9WLV6</accession>
<dbReference type="PROSITE" id="PS51406">
    <property type="entry name" value="FIBRINOGEN_C_2"/>
    <property type="match status" value="1"/>
</dbReference>
<feature type="domain" description="EGF-like" evidence="6">
    <location>
        <begin position="257"/>
        <end position="295"/>
    </location>
</feature>
<proteinExistence type="predicted"/>
<dbReference type="SMART" id="SM00181">
    <property type="entry name" value="EGF"/>
    <property type="match status" value="2"/>
</dbReference>
<feature type="disulfide bond" evidence="5">
    <location>
        <begin position="285"/>
        <end position="294"/>
    </location>
</feature>
<dbReference type="PROSITE" id="PS01186">
    <property type="entry name" value="EGF_2"/>
    <property type="match status" value="2"/>
</dbReference>
<evidence type="ECO:0000256" key="1">
    <source>
        <dbReference type="ARBA" id="ARBA00004613"/>
    </source>
</evidence>
<evidence type="ECO:0000259" key="7">
    <source>
        <dbReference type="PROSITE" id="PS51406"/>
    </source>
</evidence>
<feature type="non-terminal residue" evidence="9">
    <location>
        <position position="988"/>
    </location>
</feature>
<dbReference type="GO" id="GO:0005201">
    <property type="term" value="F:extracellular matrix structural constituent"/>
    <property type="evidence" value="ECO:0007669"/>
    <property type="project" value="InterPro"/>
</dbReference>
<feature type="disulfide bond" evidence="5">
    <location>
        <begin position="266"/>
        <end position="283"/>
    </location>
</feature>
<evidence type="ECO:0000259" key="6">
    <source>
        <dbReference type="PROSITE" id="PS50026"/>
    </source>
</evidence>
<dbReference type="GO" id="GO:0005509">
    <property type="term" value="F:calcium ion binding"/>
    <property type="evidence" value="ECO:0007669"/>
    <property type="project" value="InterPro"/>
</dbReference>
<evidence type="ECO:0000313" key="9">
    <source>
        <dbReference type="EMBL" id="CAH3118401.1"/>
    </source>
</evidence>
<dbReference type="Gene3D" id="2.60.120.1000">
    <property type="match status" value="5"/>
</dbReference>
<name>A0AAU9WLV6_9CNID</name>
<dbReference type="Proteomes" id="UP001159428">
    <property type="component" value="Unassembled WGS sequence"/>
</dbReference>
<evidence type="ECO:0000256" key="5">
    <source>
        <dbReference type="PROSITE-ProRule" id="PRU00076"/>
    </source>
</evidence>
<evidence type="ECO:0000256" key="3">
    <source>
        <dbReference type="ARBA" id="ARBA00023119"/>
    </source>
</evidence>
<dbReference type="Gene3D" id="2.10.25.10">
    <property type="entry name" value="Laminin"/>
    <property type="match status" value="2"/>
</dbReference>
<feature type="domain" description="Fibrinogen C-terminal" evidence="7">
    <location>
        <begin position="662"/>
        <end position="718"/>
    </location>
</feature>
<keyword evidence="10" id="KW-1185">Reference proteome</keyword>
<reference evidence="9 10" key="1">
    <citation type="submission" date="2022-05" db="EMBL/GenBank/DDBJ databases">
        <authorList>
            <consortium name="Genoscope - CEA"/>
            <person name="William W."/>
        </authorList>
    </citation>
    <scope>NUCLEOTIDE SEQUENCE [LARGE SCALE GENOMIC DNA]</scope>
</reference>
<keyword evidence="3" id="KW-0176">Collagen</keyword>
<dbReference type="InterPro" id="IPR036056">
    <property type="entry name" value="Fibrinogen-like_C"/>
</dbReference>
<dbReference type="InterPro" id="IPR001881">
    <property type="entry name" value="EGF-like_Ca-bd_dom"/>
</dbReference>
<dbReference type="Pfam" id="PF00008">
    <property type="entry name" value="EGF"/>
    <property type="match status" value="2"/>
</dbReference>
<dbReference type="SMART" id="SM00179">
    <property type="entry name" value="EGF_CA"/>
    <property type="match status" value="2"/>
</dbReference>
<dbReference type="InterPro" id="IPR002181">
    <property type="entry name" value="Fibrinogen_a/b/g_C_dom"/>
</dbReference>
<dbReference type="AlphaFoldDB" id="A0AAU9WLV6"/>
<dbReference type="InterPro" id="IPR000885">
    <property type="entry name" value="Fib_collagen_C"/>
</dbReference>
<feature type="disulfide bond" evidence="5">
    <location>
        <begin position="635"/>
        <end position="652"/>
    </location>
</feature>
<dbReference type="InterPro" id="IPR050906">
    <property type="entry name" value="Notch_signaling"/>
</dbReference>
<evidence type="ECO:0008006" key="11">
    <source>
        <dbReference type="Google" id="ProtNLM"/>
    </source>
</evidence>
<dbReference type="PANTHER" id="PTHR24044">
    <property type="entry name" value="NOTCH LIGAND FAMILY MEMBER"/>
    <property type="match status" value="1"/>
</dbReference>
<dbReference type="SUPFAM" id="SSF56496">
    <property type="entry name" value="Fibrinogen C-terminal domain-like"/>
    <property type="match status" value="2"/>
</dbReference>
<keyword evidence="2" id="KW-0964">Secreted</keyword>
<dbReference type="GO" id="GO:0005576">
    <property type="term" value="C:extracellular region"/>
    <property type="evidence" value="ECO:0007669"/>
    <property type="project" value="UniProtKB-SubCell"/>
</dbReference>
<evidence type="ECO:0000313" key="10">
    <source>
        <dbReference type="Proteomes" id="UP001159428"/>
    </source>
</evidence>
<organism evidence="9 10">
    <name type="scientific">Pocillopora meandrina</name>
    <dbReference type="NCBI Taxonomy" id="46732"/>
    <lineage>
        <taxon>Eukaryota</taxon>
        <taxon>Metazoa</taxon>
        <taxon>Cnidaria</taxon>
        <taxon>Anthozoa</taxon>
        <taxon>Hexacorallia</taxon>
        <taxon>Scleractinia</taxon>
        <taxon>Astrocoeniina</taxon>
        <taxon>Pocilloporidae</taxon>
        <taxon>Pocillopora</taxon>
    </lineage>
</organism>
<comment type="caution">
    <text evidence="5">Lacks conserved residue(s) required for the propagation of feature annotation.</text>
</comment>
<evidence type="ECO:0000256" key="4">
    <source>
        <dbReference type="ARBA" id="ARBA00023157"/>
    </source>
</evidence>